<gene>
    <name evidence="2" type="ORF">KUF71_013067</name>
</gene>
<comment type="caution">
    <text evidence="2">The sequence shown here is derived from an EMBL/GenBank/DDBJ whole genome shotgun (WGS) entry which is preliminary data.</text>
</comment>
<accession>A0AAE1I410</accession>
<dbReference type="PROSITE" id="PS50835">
    <property type="entry name" value="IG_LIKE"/>
    <property type="match status" value="1"/>
</dbReference>
<evidence type="ECO:0000313" key="2">
    <source>
        <dbReference type="EMBL" id="KAK3932608.1"/>
    </source>
</evidence>
<reference evidence="2" key="2">
    <citation type="journal article" date="2023" name="BMC Genomics">
        <title>Pest status, molecular evolution, and epigenetic factors derived from the genome assembly of Frankliniella fusca, a thysanopteran phytovirus vector.</title>
        <authorList>
            <person name="Catto M.A."/>
            <person name="Labadie P.E."/>
            <person name="Jacobson A.L."/>
            <person name="Kennedy G.G."/>
            <person name="Srinivasan R."/>
            <person name="Hunt B.G."/>
        </authorList>
    </citation>
    <scope>NUCLEOTIDE SEQUENCE</scope>
    <source>
        <strain evidence="2">PL_HMW_Pooled</strain>
    </source>
</reference>
<dbReference type="Proteomes" id="UP001219518">
    <property type="component" value="Unassembled WGS sequence"/>
</dbReference>
<dbReference type="AlphaFoldDB" id="A0AAE1I410"/>
<protein>
    <submittedName>
        <fullName evidence="2">Down syndrome cell adhesion molecule-like protein</fullName>
    </submittedName>
</protein>
<feature type="domain" description="Ig-like" evidence="1">
    <location>
        <begin position="22"/>
        <end position="102"/>
    </location>
</feature>
<dbReference type="InterPro" id="IPR007110">
    <property type="entry name" value="Ig-like_dom"/>
</dbReference>
<proteinExistence type="predicted"/>
<dbReference type="Gene3D" id="2.60.40.10">
    <property type="entry name" value="Immunoglobulins"/>
    <property type="match status" value="1"/>
</dbReference>
<organism evidence="2 3">
    <name type="scientific">Frankliniella fusca</name>
    <dbReference type="NCBI Taxonomy" id="407009"/>
    <lineage>
        <taxon>Eukaryota</taxon>
        <taxon>Metazoa</taxon>
        <taxon>Ecdysozoa</taxon>
        <taxon>Arthropoda</taxon>
        <taxon>Hexapoda</taxon>
        <taxon>Insecta</taxon>
        <taxon>Pterygota</taxon>
        <taxon>Neoptera</taxon>
        <taxon>Paraneoptera</taxon>
        <taxon>Thysanoptera</taxon>
        <taxon>Terebrantia</taxon>
        <taxon>Thripoidea</taxon>
        <taxon>Thripidae</taxon>
        <taxon>Frankliniella</taxon>
    </lineage>
</organism>
<dbReference type="InterPro" id="IPR013783">
    <property type="entry name" value="Ig-like_fold"/>
</dbReference>
<dbReference type="SUPFAM" id="SSF48726">
    <property type="entry name" value="Immunoglobulin"/>
    <property type="match status" value="1"/>
</dbReference>
<dbReference type="FunFam" id="2.60.40.10:FF:000310">
    <property type="entry name" value="Down syndrome cell adhesion molecule, isoform D"/>
    <property type="match status" value="1"/>
</dbReference>
<dbReference type="Pfam" id="PF00047">
    <property type="entry name" value="ig"/>
    <property type="match status" value="1"/>
</dbReference>
<dbReference type="InterPro" id="IPR036179">
    <property type="entry name" value="Ig-like_dom_sf"/>
</dbReference>
<sequence length="104" mass="11824">MRKMGVDKNYEVQVYDEFVILGNTAVLHCHVPSFVREYVAVTGWVRGDDVRIQSHTDTDGRYSVFPTGELHIREARAEDGTAPYRCETRHRLTGETRLSAVAGR</sequence>
<evidence type="ECO:0000259" key="1">
    <source>
        <dbReference type="PROSITE" id="PS50835"/>
    </source>
</evidence>
<name>A0AAE1I410_9NEOP</name>
<keyword evidence="3" id="KW-1185">Reference proteome</keyword>
<reference evidence="2" key="1">
    <citation type="submission" date="2021-07" db="EMBL/GenBank/DDBJ databases">
        <authorList>
            <person name="Catto M.A."/>
            <person name="Jacobson A."/>
            <person name="Kennedy G."/>
            <person name="Labadie P."/>
            <person name="Hunt B.G."/>
            <person name="Srinivasan R."/>
        </authorList>
    </citation>
    <scope>NUCLEOTIDE SEQUENCE</scope>
    <source>
        <strain evidence="2">PL_HMW_Pooled</strain>
        <tissue evidence="2">Head</tissue>
    </source>
</reference>
<dbReference type="EMBL" id="JAHWGI010001437">
    <property type="protein sequence ID" value="KAK3932608.1"/>
    <property type="molecule type" value="Genomic_DNA"/>
</dbReference>
<dbReference type="InterPro" id="IPR013151">
    <property type="entry name" value="Immunoglobulin_dom"/>
</dbReference>
<evidence type="ECO:0000313" key="3">
    <source>
        <dbReference type="Proteomes" id="UP001219518"/>
    </source>
</evidence>